<evidence type="ECO:0000313" key="2">
    <source>
        <dbReference type="Proteomes" id="UP001458880"/>
    </source>
</evidence>
<keyword evidence="2" id="KW-1185">Reference proteome</keyword>
<proteinExistence type="predicted"/>
<dbReference type="EMBL" id="JASPKY010000026">
    <property type="protein sequence ID" value="KAK9751613.1"/>
    <property type="molecule type" value="Genomic_DNA"/>
</dbReference>
<reference evidence="1 2" key="1">
    <citation type="journal article" date="2024" name="BMC Genomics">
        <title>De novo assembly and annotation of Popillia japonica's genome with initial clues to its potential as an invasive pest.</title>
        <authorList>
            <person name="Cucini C."/>
            <person name="Boschi S."/>
            <person name="Funari R."/>
            <person name="Cardaioli E."/>
            <person name="Iannotti N."/>
            <person name="Marturano G."/>
            <person name="Paoli F."/>
            <person name="Bruttini M."/>
            <person name="Carapelli A."/>
            <person name="Frati F."/>
            <person name="Nardi F."/>
        </authorList>
    </citation>
    <scope>NUCLEOTIDE SEQUENCE [LARGE SCALE GENOMIC DNA]</scope>
    <source>
        <strain evidence="1">DMR45628</strain>
    </source>
</reference>
<sequence>MAPKLYNSYTEGLSKSAMVDTLVLVSAMVDSKFRNLLVESKTLGFIFVALVLFHSFQPFKPPTQMTRNTQQVGNKSILPKPTPMDWSSYSGLSRYTVQPNRHPAPTNNQPQFKVEELFYQEDPYQDEAAALDYNYYYPEAAALDYNYYYPEEYTYEIPQTEENTNDPSPEHVEEAENFRITASETTAENRNLEEFDYEIVYKKGTQNTNADALSRIELNPVETESMIVNIDDEQLEELLHTDENIRLSAEEIENIINDLEGENDLLDTINSNIQ</sequence>
<comment type="caution">
    <text evidence="1">The sequence shown here is derived from an EMBL/GenBank/DDBJ whole genome shotgun (WGS) entry which is preliminary data.</text>
</comment>
<organism evidence="1 2">
    <name type="scientific">Popillia japonica</name>
    <name type="common">Japanese beetle</name>
    <dbReference type="NCBI Taxonomy" id="7064"/>
    <lineage>
        <taxon>Eukaryota</taxon>
        <taxon>Metazoa</taxon>
        <taxon>Ecdysozoa</taxon>
        <taxon>Arthropoda</taxon>
        <taxon>Hexapoda</taxon>
        <taxon>Insecta</taxon>
        <taxon>Pterygota</taxon>
        <taxon>Neoptera</taxon>
        <taxon>Endopterygota</taxon>
        <taxon>Coleoptera</taxon>
        <taxon>Polyphaga</taxon>
        <taxon>Scarabaeiformia</taxon>
        <taxon>Scarabaeidae</taxon>
        <taxon>Rutelinae</taxon>
        <taxon>Popillia</taxon>
    </lineage>
</organism>
<accession>A0AAW1MS70</accession>
<dbReference type="Proteomes" id="UP001458880">
    <property type="component" value="Unassembled WGS sequence"/>
</dbReference>
<gene>
    <name evidence="1" type="ORF">QE152_g4802</name>
</gene>
<dbReference type="AlphaFoldDB" id="A0AAW1MS70"/>
<name>A0AAW1MS70_POPJA</name>
<evidence type="ECO:0000313" key="1">
    <source>
        <dbReference type="EMBL" id="KAK9751613.1"/>
    </source>
</evidence>
<protein>
    <submittedName>
        <fullName evidence="1">Uncharacterized protein</fullName>
    </submittedName>
</protein>